<evidence type="ECO:0000256" key="5">
    <source>
        <dbReference type="ARBA" id="ARBA00023136"/>
    </source>
</evidence>
<evidence type="ECO:0000256" key="6">
    <source>
        <dbReference type="ARBA" id="ARBA00023157"/>
    </source>
</evidence>
<dbReference type="InterPro" id="IPR003599">
    <property type="entry name" value="Ig_sub"/>
</dbReference>
<dbReference type="SUPFAM" id="SSF48726">
    <property type="entry name" value="Immunoglobulin"/>
    <property type="match status" value="1"/>
</dbReference>
<dbReference type="InterPro" id="IPR013783">
    <property type="entry name" value="Ig-like_fold"/>
</dbReference>
<evidence type="ECO:0000259" key="9">
    <source>
        <dbReference type="PROSITE" id="PS50835"/>
    </source>
</evidence>
<feature type="domain" description="Ig-like" evidence="9">
    <location>
        <begin position="2"/>
        <end position="80"/>
    </location>
</feature>
<dbReference type="OrthoDB" id="6370831at2759"/>
<evidence type="ECO:0000256" key="8">
    <source>
        <dbReference type="SAM" id="SignalP"/>
    </source>
</evidence>
<evidence type="ECO:0000313" key="10">
    <source>
        <dbReference type="EMBL" id="KAG7328834.1"/>
    </source>
</evidence>
<keyword evidence="5" id="KW-0472">Membrane</keyword>
<dbReference type="GO" id="GO:0009617">
    <property type="term" value="P:response to bacterium"/>
    <property type="evidence" value="ECO:0007669"/>
    <property type="project" value="TreeGrafter"/>
</dbReference>
<proteinExistence type="predicted"/>
<feature type="signal peptide" evidence="8">
    <location>
        <begin position="1"/>
        <end position="16"/>
    </location>
</feature>
<dbReference type="PANTHER" id="PTHR19433">
    <property type="entry name" value="T-CELL RECEPTOR ALPHA CHAIN V REGION-RELATED"/>
    <property type="match status" value="1"/>
</dbReference>
<evidence type="ECO:0000256" key="3">
    <source>
        <dbReference type="ARBA" id="ARBA00022729"/>
    </source>
</evidence>
<sequence length="173" mass="19270">MPLWFLFLSLNILTQAVDFSRPSFLSVKPGEGVTLHCSFGPVQTSKNVFWYKQKFGEMPQRNISLTIPNIKKEDEGLYYCAESFMDDFILSSGTYLAVTGNGDVKVSVLQHGMWDSIRCESGSSTHTCVYNVSKNILSFNDTGTYYCTMALCGNIVSGNGTPVQYENVPKLGW</sequence>
<keyword evidence="2" id="KW-1003">Cell membrane</keyword>
<keyword evidence="4" id="KW-0391">Immunity</keyword>
<keyword evidence="6" id="KW-1015">Disulfide bond</keyword>
<organism evidence="10 11">
    <name type="scientific">Hemibagrus wyckioides</name>
    <dbReference type="NCBI Taxonomy" id="337641"/>
    <lineage>
        <taxon>Eukaryota</taxon>
        <taxon>Metazoa</taxon>
        <taxon>Chordata</taxon>
        <taxon>Craniata</taxon>
        <taxon>Vertebrata</taxon>
        <taxon>Euteleostomi</taxon>
        <taxon>Actinopterygii</taxon>
        <taxon>Neopterygii</taxon>
        <taxon>Teleostei</taxon>
        <taxon>Ostariophysi</taxon>
        <taxon>Siluriformes</taxon>
        <taxon>Bagridae</taxon>
        <taxon>Hemibagrus</taxon>
    </lineage>
</organism>
<accession>A0A9D3SR89</accession>
<keyword evidence="11" id="KW-1185">Reference proteome</keyword>
<dbReference type="Gene3D" id="2.60.40.10">
    <property type="entry name" value="Immunoglobulins"/>
    <property type="match status" value="3"/>
</dbReference>
<dbReference type="Proteomes" id="UP000824219">
    <property type="component" value="Linkage Group LG08"/>
</dbReference>
<feature type="chain" id="PRO_5039433453" description="Ig-like domain-containing protein" evidence="8">
    <location>
        <begin position="17"/>
        <end position="173"/>
    </location>
</feature>
<evidence type="ECO:0000313" key="11">
    <source>
        <dbReference type="Proteomes" id="UP000824219"/>
    </source>
</evidence>
<reference evidence="10 11" key="1">
    <citation type="submission" date="2021-06" db="EMBL/GenBank/DDBJ databases">
        <title>Chromosome-level genome assembly of the red-tail catfish (Hemibagrus wyckioides).</title>
        <authorList>
            <person name="Shao F."/>
        </authorList>
    </citation>
    <scope>NUCLEOTIDE SEQUENCE [LARGE SCALE GENOMIC DNA]</scope>
    <source>
        <strain evidence="10">EC202008001</strain>
        <tissue evidence="10">Blood</tissue>
    </source>
</reference>
<dbReference type="InterPro" id="IPR036179">
    <property type="entry name" value="Ig-like_dom_sf"/>
</dbReference>
<evidence type="ECO:0000256" key="7">
    <source>
        <dbReference type="ARBA" id="ARBA00023180"/>
    </source>
</evidence>
<dbReference type="CDD" id="cd00099">
    <property type="entry name" value="IgV"/>
    <property type="match status" value="1"/>
</dbReference>
<dbReference type="EMBL" id="JAHKSW010000008">
    <property type="protein sequence ID" value="KAG7328834.1"/>
    <property type="molecule type" value="Genomic_DNA"/>
</dbReference>
<gene>
    <name evidence="10" type="ORF">KOW79_007008</name>
</gene>
<keyword evidence="3 8" id="KW-0732">Signal</keyword>
<evidence type="ECO:0000256" key="4">
    <source>
        <dbReference type="ARBA" id="ARBA00022859"/>
    </source>
</evidence>
<protein>
    <recommendedName>
        <fullName evidence="9">Ig-like domain-containing protein</fullName>
    </recommendedName>
</protein>
<dbReference type="AlphaFoldDB" id="A0A9D3SR89"/>
<evidence type="ECO:0000256" key="2">
    <source>
        <dbReference type="ARBA" id="ARBA00022475"/>
    </source>
</evidence>
<name>A0A9D3SR89_9TELE</name>
<keyword evidence="7" id="KW-0325">Glycoprotein</keyword>
<dbReference type="InterPro" id="IPR007110">
    <property type="entry name" value="Ig-like_dom"/>
</dbReference>
<dbReference type="PANTHER" id="PTHR19433:SF111">
    <property type="entry name" value="T CELL RECEPTOR ALPHA VARIABLE 4"/>
    <property type="match status" value="1"/>
</dbReference>
<comment type="caution">
    <text evidence="10">The sequence shown here is derived from an EMBL/GenBank/DDBJ whole genome shotgun (WGS) entry which is preliminary data.</text>
</comment>
<dbReference type="InterPro" id="IPR052051">
    <property type="entry name" value="TCR_complex_component"/>
</dbReference>
<dbReference type="Pfam" id="PF13927">
    <property type="entry name" value="Ig_3"/>
    <property type="match status" value="1"/>
</dbReference>
<dbReference type="PROSITE" id="PS50835">
    <property type="entry name" value="IG_LIKE"/>
    <property type="match status" value="1"/>
</dbReference>
<evidence type="ECO:0000256" key="1">
    <source>
        <dbReference type="ARBA" id="ARBA00004236"/>
    </source>
</evidence>
<comment type="subcellular location">
    <subcellularLocation>
        <location evidence="1">Cell membrane</location>
    </subcellularLocation>
</comment>
<dbReference type="SMART" id="SM00409">
    <property type="entry name" value="IG"/>
    <property type="match status" value="1"/>
</dbReference>
<dbReference type="GO" id="GO:0005886">
    <property type="term" value="C:plasma membrane"/>
    <property type="evidence" value="ECO:0007669"/>
    <property type="project" value="UniProtKB-SubCell"/>
</dbReference>
<dbReference type="GO" id="GO:0002376">
    <property type="term" value="P:immune system process"/>
    <property type="evidence" value="ECO:0007669"/>
    <property type="project" value="UniProtKB-KW"/>
</dbReference>